<evidence type="ECO:0000256" key="1">
    <source>
        <dbReference type="ARBA" id="ARBA00023015"/>
    </source>
</evidence>
<organism evidence="6 7">
    <name type="scientific">Shewanella pealeana (strain ATCC 700345 / ANG-SQ1)</name>
    <dbReference type="NCBI Taxonomy" id="398579"/>
    <lineage>
        <taxon>Bacteria</taxon>
        <taxon>Pseudomonadati</taxon>
        <taxon>Pseudomonadota</taxon>
        <taxon>Gammaproteobacteria</taxon>
        <taxon>Alteromonadales</taxon>
        <taxon>Shewanellaceae</taxon>
        <taxon>Shewanella</taxon>
    </lineage>
</organism>
<dbReference type="GO" id="GO:0043565">
    <property type="term" value="F:sequence-specific DNA binding"/>
    <property type="evidence" value="ECO:0007669"/>
    <property type="project" value="InterPro"/>
</dbReference>
<evidence type="ECO:0000256" key="3">
    <source>
        <dbReference type="ARBA" id="ARBA00023159"/>
    </source>
</evidence>
<dbReference type="PRINTS" id="PR00032">
    <property type="entry name" value="HTHARAC"/>
</dbReference>
<dbReference type="InterPro" id="IPR020449">
    <property type="entry name" value="Tscrpt_reg_AraC-type_HTH"/>
</dbReference>
<dbReference type="eggNOG" id="COG2207">
    <property type="taxonomic scope" value="Bacteria"/>
</dbReference>
<sequence length="297" mass="34015">MVSLENISITEHNDSDSSESKIDVVKLEQIYTHQNQYFDNPFQPQFANYFSFIYIEKGQGEHLVDGVLHPYQSGDVIFINQGQHHAFDAADSPQGKMVIITPTFFSECSANIRYSYFIPFHLSLSCASVLRLDPCLSQNCHSMINLISDAIAQQRSDSIEVKLLFSALVLKLAQLRSSSSQRNNADGEHRRRFSEFLGLVEQKFHLEREAKSYADQMHLSYKALNQLCKCCSGRTAKQIIDFRLNLEILRKLRMQGDCVQSIAFELGFDDITNFVRYFKRLNGQTPSCYRSAYNAVM</sequence>
<dbReference type="Gene3D" id="1.10.10.60">
    <property type="entry name" value="Homeodomain-like"/>
    <property type="match status" value="1"/>
</dbReference>
<proteinExistence type="predicted"/>
<dbReference type="InterPro" id="IPR003313">
    <property type="entry name" value="AraC-bd"/>
</dbReference>
<dbReference type="STRING" id="398579.Spea_2769"/>
<dbReference type="PANTHER" id="PTHR43280">
    <property type="entry name" value="ARAC-FAMILY TRANSCRIPTIONAL REGULATOR"/>
    <property type="match status" value="1"/>
</dbReference>
<name>A8H6A2_SHEPA</name>
<keyword evidence="3" id="KW-0010">Activator</keyword>
<evidence type="ECO:0000313" key="7">
    <source>
        <dbReference type="Proteomes" id="UP000002608"/>
    </source>
</evidence>
<dbReference type="AlphaFoldDB" id="A8H6A2"/>
<dbReference type="Gene3D" id="2.60.120.10">
    <property type="entry name" value="Jelly Rolls"/>
    <property type="match status" value="1"/>
</dbReference>
<dbReference type="SUPFAM" id="SSF51215">
    <property type="entry name" value="Regulatory protein AraC"/>
    <property type="match status" value="1"/>
</dbReference>
<dbReference type="HOGENOM" id="CLU_000445_88_2_6"/>
<reference evidence="6 7" key="1">
    <citation type="submission" date="2007-10" db="EMBL/GenBank/DDBJ databases">
        <title>Complete sequence of Shewanella pealeana ATCC 700345.</title>
        <authorList>
            <consortium name="US DOE Joint Genome Institute"/>
            <person name="Copeland A."/>
            <person name="Lucas S."/>
            <person name="Lapidus A."/>
            <person name="Barry K."/>
            <person name="Glavina del Rio T."/>
            <person name="Dalin E."/>
            <person name="Tice H."/>
            <person name="Pitluck S."/>
            <person name="Chertkov O."/>
            <person name="Brettin T."/>
            <person name="Bruce D."/>
            <person name="Detter J.C."/>
            <person name="Han C."/>
            <person name="Schmutz J."/>
            <person name="Larimer F."/>
            <person name="Land M."/>
            <person name="Hauser L."/>
            <person name="Kyrpides N."/>
            <person name="Kim E."/>
            <person name="Zhao J.-S.Z."/>
            <person name="Manno D."/>
            <person name="Hawari J."/>
            <person name="Richardson P."/>
        </authorList>
    </citation>
    <scope>NUCLEOTIDE SEQUENCE [LARGE SCALE GENOMIC DNA]</scope>
    <source>
        <strain evidence="7">ATCC 700345 / ANG-SQ1</strain>
    </source>
</reference>
<dbReference type="PANTHER" id="PTHR43280:SF32">
    <property type="entry name" value="TRANSCRIPTIONAL REGULATORY PROTEIN"/>
    <property type="match status" value="1"/>
</dbReference>
<dbReference type="PROSITE" id="PS01124">
    <property type="entry name" value="HTH_ARAC_FAMILY_2"/>
    <property type="match status" value="1"/>
</dbReference>
<dbReference type="Proteomes" id="UP000002608">
    <property type="component" value="Chromosome"/>
</dbReference>
<dbReference type="KEGG" id="spl:Spea_2769"/>
<dbReference type="RefSeq" id="WP_012155995.1">
    <property type="nucleotide sequence ID" value="NC_009901.1"/>
</dbReference>
<gene>
    <name evidence="6" type="ordered locus">Spea_2769</name>
</gene>
<dbReference type="InterPro" id="IPR018060">
    <property type="entry name" value="HTH_AraC"/>
</dbReference>
<evidence type="ECO:0000259" key="5">
    <source>
        <dbReference type="PROSITE" id="PS01124"/>
    </source>
</evidence>
<dbReference type="Pfam" id="PF12833">
    <property type="entry name" value="HTH_18"/>
    <property type="match status" value="1"/>
</dbReference>
<dbReference type="OrthoDB" id="9809338at2"/>
<accession>A8H6A2</accession>
<evidence type="ECO:0000256" key="4">
    <source>
        <dbReference type="ARBA" id="ARBA00023163"/>
    </source>
</evidence>
<evidence type="ECO:0000256" key="2">
    <source>
        <dbReference type="ARBA" id="ARBA00023125"/>
    </source>
</evidence>
<dbReference type="GO" id="GO:0003700">
    <property type="term" value="F:DNA-binding transcription factor activity"/>
    <property type="evidence" value="ECO:0007669"/>
    <property type="project" value="InterPro"/>
</dbReference>
<keyword evidence="7" id="KW-1185">Reference proteome</keyword>
<dbReference type="EMBL" id="CP000851">
    <property type="protein sequence ID" value="ABV88089.1"/>
    <property type="molecule type" value="Genomic_DNA"/>
</dbReference>
<evidence type="ECO:0000313" key="6">
    <source>
        <dbReference type="EMBL" id="ABV88089.1"/>
    </source>
</evidence>
<dbReference type="InterPro" id="IPR009057">
    <property type="entry name" value="Homeodomain-like_sf"/>
</dbReference>
<keyword evidence="4" id="KW-0804">Transcription</keyword>
<dbReference type="SMART" id="SM00342">
    <property type="entry name" value="HTH_ARAC"/>
    <property type="match status" value="1"/>
</dbReference>
<keyword evidence="1" id="KW-0805">Transcription regulation</keyword>
<protein>
    <submittedName>
        <fullName evidence="6">Transcriptional regulator, AraC family</fullName>
    </submittedName>
</protein>
<dbReference type="SUPFAM" id="SSF46689">
    <property type="entry name" value="Homeodomain-like"/>
    <property type="match status" value="1"/>
</dbReference>
<feature type="domain" description="HTH araC/xylS-type" evidence="5">
    <location>
        <begin position="194"/>
        <end position="292"/>
    </location>
</feature>
<dbReference type="Pfam" id="PF02311">
    <property type="entry name" value="AraC_binding"/>
    <property type="match status" value="1"/>
</dbReference>
<keyword evidence="2" id="KW-0238">DNA-binding</keyword>
<dbReference type="InterPro" id="IPR014710">
    <property type="entry name" value="RmlC-like_jellyroll"/>
</dbReference>
<dbReference type="InterPro" id="IPR037923">
    <property type="entry name" value="HTH-like"/>
</dbReference>